<accession>A0A8J2UFA2</accession>
<evidence type="ECO:0000313" key="2">
    <source>
        <dbReference type="Proteomes" id="UP000607559"/>
    </source>
</evidence>
<reference evidence="1" key="1">
    <citation type="journal article" date="2014" name="Int. J. Syst. Evol. Microbiol.">
        <title>Complete genome sequence of Corynebacterium casei LMG S-19264T (=DSM 44701T), isolated from a smear-ripened cheese.</title>
        <authorList>
            <consortium name="US DOE Joint Genome Institute (JGI-PGF)"/>
            <person name="Walter F."/>
            <person name="Albersmeier A."/>
            <person name="Kalinowski J."/>
            <person name="Ruckert C."/>
        </authorList>
    </citation>
    <scope>NUCLEOTIDE SEQUENCE</scope>
    <source>
        <strain evidence="1">CGMCC 1.15448</strain>
    </source>
</reference>
<dbReference type="AlphaFoldDB" id="A0A8J2UFA2"/>
<dbReference type="SUPFAM" id="SSF53756">
    <property type="entry name" value="UDP-Glycosyltransferase/glycogen phosphorylase"/>
    <property type="match status" value="1"/>
</dbReference>
<protein>
    <recommendedName>
        <fullName evidence="3">Glycosyltransferase</fullName>
    </recommendedName>
</protein>
<comment type="caution">
    <text evidence="1">The sequence shown here is derived from an EMBL/GenBank/DDBJ whole genome shotgun (WGS) entry which is preliminary data.</text>
</comment>
<name>A0A8J2UFA2_9BACT</name>
<evidence type="ECO:0000313" key="1">
    <source>
        <dbReference type="EMBL" id="GGB08494.1"/>
    </source>
</evidence>
<sequence length="372" mass="42183">MHKAIFLTHPELLRSEVTGGVQLCSQEFHHIIEQIPDINLSDYFVPYTRKISQRLLIKMGMENYSMYDVKKDAPALLEHIQKNGIDIVFMNMSSMVRYARPIREAFGPRVKIVLLSHGNHSGDFLHLLTKPLGRPSAIRRMLDKIRLGMLIATESGHRVRYLDGVVALSETEKQIENWFGAKKTSFLPRRLYAEFLPHDPVPGRVGFVGRLDHPPNLQGISLLLDQIKPEVHRSVSFRLVGAPESFGRDLQKRYPFIEYLGELSDAGLEKEVATWSIFLNPVWWYSTGASTKLARAISWGVPILSTTAGMRGYRWKEGALLVADTPEEMAGVLLRVAPDATQVRHWAEQTRLIAVNGPSMEDLAAQIKYIYQ</sequence>
<proteinExistence type="predicted"/>
<dbReference type="EMBL" id="BMJC01000004">
    <property type="protein sequence ID" value="GGB08494.1"/>
    <property type="molecule type" value="Genomic_DNA"/>
</dbReference>
<evidence type="ECO:0008006" key="3">
    <source>
        <dbReference type="Google" id="ProtNLM"/>
    </source>
</evidence>
<dbReference type="Gene3D" id="3.40.50.2000">
    <property type="entry name" value="Glycogen Phosphorylase B"/>
    <property type="match status" value="2"/>
</dbReference>
<organism evidence="1 2">
    <name type="scientific">Puia dinghuensis</name>
    <dbReference type="NCBI Taxonomy" id="1792502"/>
    <lineage>
        <taxon>Bacteria</taxon>
        <taxon>Pseudomonadati</taxon>
        <taxon>Bacteroidota</taxon>
        <taxon>Chitinophagia</taxon>
        <taxon>Chitinophagales</taxon>
        <taxon>Chitinophagaceae</taxon>
        <taxon>Puia</taxon>
    </lineage>
</organism>
<gene>
    <name evidence="1" type="ORF">GCM10011511_34950</name>
</gene>
<reference evidence="1" key="2">
    <citation type="submission" date="2020-09" db="EMBL/GenBank/DDBJ databases">
        <authorList>
            <person name="Sun Q."/>
            <person name="Zhou Y."/>
        </authorList>
    </citation>
    <scope>NUCLEOTIDE SEQUENCE</scope>
    <source>
        <strain evidence="1">CGMCC 1.15448</strain>
    </source>
</reference>
<dbReference type="Pfam" id="PF13692">
    <property type="entry name" value="Glyco_trans_1_4"/>
    <property type="match status" value="1"/>
</dbReference>
<dbReference type="Proteomes" id="UP000607559">
    <property type="component" value="Unassembled WGS sequence"/>
</dbReference>
<keyword evidence="2" id="KW-1185">Reference proteome</keyword>